<evidence type="ECO:0000313" key="1">
    <source>
        <dbReference type="EMBL" id="JAE07995.1"/>
    </source>
</evidence>
<reference evidence="1" key="1">
    <citation type="submission" date="2014-09" db="EMBL/GenBank/DDBJ databases">
        <authorList>
            <person name="Magalhaes I.L.F."/>
            <person name="Oliveira U."/>
            <person name="Santos F.R."/>
            <person name="Vidigal T.H.D.A."/>
            <person name="Brescovit A.D."/>
            <person name="Santos A.J."/>
        </authorList>
    </citation>
    <scope>NUCLEOTIDE SEQUENCE</scope>
    <source>
        <tissue evidence="1">Shoot tissue taken approximately 20 cm above the soil surface</tissue>
    </source>
</reference>
<dbReference type="EMBL" id="GBRH01189901">
    <property type="protein sequence ID" value="JAE07995.1"/>
    <property type="molecule type" value="Transcribed_RNA"/>
</dbReference>
<dbReference type="AlphaFoldDB" id="A0A0A9F4N7"/>
<proteinExistence type="predicted"/>
<organism evidence="1">
    <name type="scientific">Arundo donax</name>
    <name type="common">Giant reed</name>
    <name type="synonym">Donax arundinaceus</name>
    <dbReference type="NCBI Taxonomy" id="35708"/>
    <lineage>
        <taxon>Eukaryota</taxon>
        <taxon>Viridiplantae</taxon>
        <taxon>Streptophyta</taxon>
        <taxon>Embryophyta</taxon>
        <taxon>Tracheophyta</taxon>
        <taxon>Spermatophyta</taxon>
        <taxon>Magnoliopsida</taxon>
        <taxon>Liliopsida</taxon>
        <taxon>Poales</taxon>
        <taxon>Poaceae</taxon>
        <taxon>PACMAD clade</taxon>
        <taxon>Arundinoideae</taxon>
        <taxon>Arundineae</taxon>
        <taxon>Arundo</taxon>
    </lineage>
</organism>
<accession>A0A0A9F4N7</accession>
<sequence length="29" mass="3423">MVLDFTIKQVLLYTVHFGKRAFVKCSIQH</sequence>
<name>A0A0A9F4N7_ARUDO</name>
<reference evidence="1" key="2">
    <citation type="journal article" date="2015" name="Data Brief">
        <title>Shoot transcriptome of the giant reed, Arundo donax.</title>
        <authorList>
            <person name="Barrero R.A."/>
            <person name="Guerrero F.D."/>
            <person name="Moolhuijzen P."/>
            <person name="Goolsby J.A."/>
            <person name="Tidwell J."/>
            <person name="Bellgard S.E."/>
            <person name="Bellgard M.I."/>
        </authorList>
    </citation>
    <scope>NUCLEOTIDE SEQUENCE</scope>
    <source>
        <tissue evidence="1">Shoot tissue taken approximately 20 cm above the soil surface</tissue>
    </source>
</reference>
<protein>
    <submittedName>
        <fullName evidence="1">Uncharacterized protein</fullName>
    </submittedName>
</protein>